<sequence>MDCVDLTYGLNELPIELYEPEVLKQIGENIGKVLRIDSHTAMEARGKYARLCIQIDLNKPLINTVIIGRFEQAVAYEGIHRLCFSCGRVGHKIDGCPYTIREGLNPLAATEKGQEIHDDQDAGCTSGGGSTPNVCEEKDAEGQYGPWMVVRRKRHGFKGANSGKKTEGTSTRSRTSPLPPGPKISGRTSTSMDGPTFRHSVPRGEFYHSSEGPKFKGPSTSRNADLNDFSHDGPLKFTATVSPSRPGCSVKSKTETGSSAHYQKPFSHSVKGKKIIARGFASLVKISAAGTGAQPSEISRPPKLILFLCTRKGELSELNDGILVARSEDHPWGGSDQAPTLGDLEAKTQHPSNGVSSLVQIRSRPQTHAACSNPKDGRLPFDGAIHTETIGYAGGLWLLWNVDRVEVRSSNLSWIFSAIYASPRSEERSILWDNLAKVAELHKLPWVMAGDFNEPLVDGDKFGGRGVSINRSLAFKDCLDKCSMVDLGFSGPRYTWTNKRDFSNLILERIDRFFMNPDWCMLYPEAKVTHLPRCHSDHCPILLEFFPNRTFHLTRPFRFQEFWLSDITFPRVVSQAWSRNTNLADSIECFSKEATLWNKDHFGNIFHKKKRLMARLYGVQKALANNPCPDLINLERQLQKDFEEVLDHERDLWMLKSRVNWMVQGDRNTSFYHVSTLARRKRNLITSVKNEGGMWITEEREVMDYFRRGFMDLYTTSQVEGSSRGFG</sequence>
<feature type="region of interest" description="Disordered" evidence="2">
    <location>
        <begin position="238"/>
        <end position="262"/>
    </location>
</feature>
<dbReference type="PROSITE" id="PS50158">
    <property type="entry name" value="ZF_CCHC"/>
    <property type="match status" value="1"/>
</dbReference>
<dbReference type="EMBL" id="JAXUIC010000001">
    <property type="protein sequence ID" value="KAK4607394.1"/>
    <property type="molecule type" value="Genomic_DNA"/>
</dbReference>
<dbReference type="PANTHER" id="PTHR33710">
    <property type="entry name" value="BNAC02G09200D PROTEIN"/>
    <property type="match status" value="1"/>
</dbReference>
<dbReference type="Gene3D" id="3.60.10.10">
    <property type="entry name" value="Endonuclease/exonuclease/phosphatase"/>
    <property type="match status" value="1"/>
</dbReference>
<dbReference type="PANTHER" id="PTHR33710:SF77">
    <property type="entry name" value="DNASE I-LIKE SUPERFAMILY PROTEIN"/>
    <property type="match status" value="1"/>
</dbReference>
<comment type="caution">
    <text evidence="4">The sequence shown here is derived from an EMBL/GenBank/DDBJ whole genome shotgun (WGS) entry which is preliminary data.</text>
</comment>
<gene>
    <name evidence="4" type="ORF">RGQ29_001294</name>
</gene>
<proteinExistence type="predicted"/>
<feature type="domain" description="CCHC-type" evidence="3">
    <location>
        <begin position="83"/>
        <end position="97"/>
    </location>
</feature>
<dbReference type="GO" id="GO:0003676">
    <property type="term" value="F:nucleic acid binding"/>
    <property type="evidence" value="ECO:0007669"/>
    <property type="project" value="InterPro"/>
</dbReference>
<dbReference type="Proteomes" id="UP001324115">
    <property type="component" value="Unassembled WGS sequence"/>
</dbReference>
<keyword evidence="1" id="KW-0479">Metal-binding</keyword>
<keyword evidence="1" id="KW-0863">Zinc-finger</keyword>
<dbReference type="AlphaFoldDB" id="A0AAN7GIG3"/>
<organism evidence="4 5">
    <name type="scientific">Quercus rubra</name>
    <name type="common">Northern red oak</name>
    <name type="synonym">Quercus borealis</name>
    <dbReference type="NCBI Taxonomy" id="3512"/>
    <lineage>
        <taxon>Eukaryota</taxon>
        <taxon>Viridiplantae</taxon>
        <taxon>Streptophyta</taxon>
        <taxon>Embryophyta</taxon>
        <taxon>Tracheophyta</taxon>
        <taxon>Spermatophyta</taxon>
        <taxon>Magnoliopsida</taxon>
        <taxon>eudicotyledons</taxon>
        <taxon>Gunneridae</taxon>
        <taxon>Pentapetalae</taxon>
        <taxon>rosids</taxon>
        <taxon>fabids</taxon>
        <taxon>Fagales</taxon>
        <taxon>Fagaceae</taxon>
        <taxon>Quercus</taxon>
    </lineage>
</organism>
<reference evidence="4 5" key="1">
    <citation type="journal article" date="2023" name="G3 (Bethesda)">
        <title>A haplotype-resolved chromosome-scale genome for Quercus rubra L. provides insights into the genetics of adaptive traits for red oak species.</title>
        <authorList>
            <person name="Kapoor B."/>
            <person name="Jenkins J."/>
            <person name="Schmutz J."/>
            <person name="Zhebentyayeva T."/>
            <person name="Kuelheim C."/>
            <person name="Coggeshall M."/>
            <person name="Heim C."/>
            <person name="Lasky J.R."/>
            <person name="Leites L."/>
            <person name="Islam-Faridi N."/>
            <person name="Romero-Severson J."/>
            <person name="DeLeo V.L."/>
            <person name="Lucas S.M."/>
            <person name="Lazic D."/>
            <person name="Gailing O."/>
            <person name="Carlson J."/>
            <person name="Staton M."/>
        </authorList>
    </citation>
    <scope>NUCLEOTIDE SEQUENCE [LARGE SCALE GENOMIC DNA]</scope>
    <source>
        <strain evidence="4">Pseudo-F2</strain>
    </source>
</reference>
<evidence type="ECO:0000259" key="3">
    <source>
        <dbReference type="PROSITE" id="PS50158"/>
    </source>
</evidence>
<dbReference type="GO" id="GO:0003824">
    <property type="term" value="F:catalytic activity"/>
    <property type="evidence" value="ECO:0007669"/>
    <property type="project" value="InterPro"/>
</dbReference>
<dbReference type="GO" id="GO:0008270">
    <property type="term" value="F:zinc ion binding"/>
    <property type="evidence" value="ECO:0007669"/>
    <property type="project" value="UniProtKB-KW"/>
</dbReference>
<feature type="compositionally biased region" description="Basic and acidic residues" evidence="2">
    <location>
        <begin position="205"/>
        <end position="214"/>
    </location>
</feature>
<name>A0AAN7GIG3_QUERU</name>
<accession>A0AAN7GIG3</accession>
<evidence type="ECO:0000256" key="1">
    <source>
        <dbReference type="PROSITE-ProRule" id="PRU00047"/>
    </source>
</evidence>
<keyword evidence="5" id="KW-1185">Reference proteome</keyword>
<keyword evidence="1" id="KW-0862">Zinc</keyword>
<dbReference type="Pfam" id="PF03372">
    <property type="entry name" value="Exo_endo_phos"/>
    <property type="match status" value="1"/>
</dbReference>
<feature type="region of interest" description="Disordered" evidence="2">
    <location>
        <begin position="155"/>
        <end position="224"/>
    </location>
</feature>
<feature type="region of interest" description="Disordered" evidence="2">
    <location>
        <begin position="114"/>
        <end position="138"/>
    </location>
</feature>
<dbReference type="InterPro" id="IPR036691">
    <property type="entry name" value="Endo/exonu/phosph_ase_sf"/>
</dbReference>
<dbReference type="SUPFAM" id="SSF56219">
    <property type="entry name" value="DNase I-like"/>
    <property type="match status" value="1"/>
</dbReference>
<dbReference type="InterPro" id="IPR001878">
    <property type="entry name" value="Znf_CCHC"/>
</dbReference>
<evidence type="ECO:0000313" key="5">
    <source>
        <dbReference type="Proteomes" id="UP001324115"/>
    </source>
</evidence>
<protein>
    <recommendedName>
        <fullName evidence="3">CCHC-type domain-containing protein</fullName>
    </recommendedName>
</protein>
<evidence type="ECO:0000313" key="4">
    <source>
        <dbReference type="EMBL" id="KAK4607394.1"/>
    </source>
</evidence>
<evidence type="ECO:0000256" key="2">
    <source>
        <dbReference type="SAM" id="MobiDB-lite"/>
    </source>
</evidence>
<dbReference type="InterPro" id="IPR005135">
    <property type="entry name" value="Endo/exonuclease/phosphatase"/>
</dbReference>